<evidence type="ECO:0000256" key="2">
    <source>
        <dbReference type="ARBA" id="ARBA00007459"/>
    </source>
</evidence>
<gene>
    <name evidence="7" type="ORF">M153_3200034533</name>
</gene>
<keyword evidence="8" id="KW-1185">Reference proteome</keyword>
<dbReference type="InterPro" id="IPR051187">
    <property type="entry name" value="Pre-mRNA_3'-end_processing_reg"/>
</dbReference>
<evidence type="ECO:0000313" key="7">
    <source>
        <dbReference type="EMBL" id="KRH95079.1"/>
    </source>
</evidence>
<feature type="region of interest" description="Disordered" evidence="5">
    <location>
        <begin position="1"/>
        <end position="30"/>
    </location>
</feature>
<dbReference type="AlphaFoldDB" id="A0A0R0M7Q6"/>
<evidence type="ECO:0000256" key="3">
    <source>
        <dbReference type="ARBA" id="ARBA00022664"/>
    </source>
</evidence>
<dbReference type="PANTHER" id="PTHR13484:SF0">
    <property type="entry name" value="PRE-MRNA 3'-END-PROCESSING FACTOR FIP1"/>
    <property type="match status" value="1"/>
</dbReference>
<feature type="region of interest" description="Disordered" evidence="5">
    <location>
        <begin position="77"/>
        <end position="96"/>
    </location>
</feature>
<evidence type="ECO:0000256" key="5">
    <source>
        <dbReference type="SAM" id="MobiDB-lite"/>
    </source>
</evidence>
<dbReference type="GO" id="GO:0006397">
    <property type="term" value="P:mRNA processing"/>
    <property type="evidence" value="ECO:0007669"/>
    <property type="project" value="UniProtKB-KW"/>
</dbReference>
<dbReference type="OrthoDB" id="1917198at2759"/>
<dbReference type="PANTHER" id="PTHR13484">
    <property type="entry name" value="FIP1-LIKE 1 PROTEIN"/>
    <property type="match status" value="1"/>
</dbReference>
<comment type="caution">
    <text evidence="7">The sequence shown here is derived from an EMBL/GenBank/DDBJ whole genome shotgun (WGS) entry which is preliminary data.</text>
</comment>
<evidence type="ECO:0000256" key="4">
    <source>
        <dbReference type="ARBA" id="ARBA00023242"/>
    </source>
</evidence>
<keyword evidence="3" id="KW-0507">mRNA processing</keyword>
<evidence type="ECO:0000256" key="1">
    <source>
        <dbReference type="ARBA" id="ARBA00004123"/>
    </source>
</evidence>
<dbReference type="VEuPathDB" id="MicrosporidiaDB:M153_3200034533"/>
<comment type="subcellular location">
    <subcellularLocation>
        <location evidence="1">Nucleus</location>
    </subcellularLocation>
</comment>
<dbReference type="Proteomes" id="UP000051530">
    <property type="component" value="Unassembled WGS sequence"/>
</dbReference>
<proteinExistence type="inferred from homology"/>
<reference evidence="7 8" key="1">
    <citation type="submission" date="2015-07" db="EMBL/GenBank/DDBJ databases">
        <title>The genome of Pseudoloma neurophilia, a relevant intracellular parasite of the zebrafish.</title>
        <authorList>
            <person name="Ndikumana S."/>
            <person name="Pelin A."/>
            <person name="Sanders J."/>
            <person name="Corradi N."/>
        </authorList>
    </citation>
    <scope>NUCLEOTIDE SEQUENCE [LARGE SCALE GENOMIC DNA]</scope>
    <source>
        <strain evidence="7 8">MK1</strain>
    </source>
</reference>
<protein>
    <submittedName>
        <fullName evidence="7">Polyadenylation factor I complex, subunit FIP1</fullName>
    </submittedName>
</protein>
<accession>A0A0R0M7Q6</accession>
<dbReference type="EMBL" id="LGUB01000007">
    <property type="protein sequence ID" value="KRH95079.1"/>
    <property type="molecule type" value="Genomic_DNA"/>
</dbReference>
<dbReference type="Pfam" id="PF05182">
    <property type="entry name" value="Fip1"/>
    <property type="match status" value="1"/>
</dbReference>
<feature type="compositionally biased region" description="Polar residues" evidence="5">
    <location>
        <begin position="11"/>
        <end position="30"/>
    </location>
</feature>
<dbReference type="GO" id="GO:0005847">
    <property type="term" value="C:mRNA cleavage and polyadenylation specificity factor complex"/>
    <property type="evidence" value="ECO:0007669"/>
    <property type="project" value="TreeGrafter"/>
</dbReference>
<evidence type="ECO:0000259" key="6">
    <source>
        <dbReference type="Pfam" id="PF05182"/>
    </source>
</evidence>
<dbReference type="InterPro" id="IPR007854">
    <property type="entry name" value="Fip1_dom"/>
</dbReference>
<comment type="similarity">
    <text evidence="2">Belongs to the FIP1 family.</text>
</comment>
<sequence>MADQDVLFNIEDSSSSDGENIDIEQTPTNPNILNENNLDFIDLDDLSEFPWRKPGADITDYFNYGFDEKTWRDYCKRQREGKWGRRRDDKRDEHRD</sequence>
<organism evidence="7 8">
    <name type="scientific">Pseudoloma neurophilia</name>
    <dbReference type="NCBI Taxonomy" id="146866"/>
    <lineage>
        <taxon>Eukaryota</taxon>
        <taxon>Fungi</taxon>
        <taxon>Fungi incertae sedis</taxon>
        <taxon>Microsporidia</taxon>
        <taxon>Pseudoloma</taxon>
    </lineage>
</organism>
<evidence type="ECO:0000313" key="8">
    <source>
        <dbReference type="Proteomes" id="UP000051530"/>
    </source>
</evidence>
<keyword evidence="4" id="KW-0539">Nucleus</keyword>
<feature type="domain" description="Pre-mRNA polyadenylation factor Fip1" evidence="6">
    <location>
        <begin position="41"/>
        <end position="80"/>
    </location>
</feature>
<name>A0A0R0M7Q6_9MICR</name>